<evidence type="ECO:0000313" key="2">
    <source>
        <dbReference type="EMBL" id="KAK8073367.1"/>
    </source>
</evidence>
<sequence length="367" mass="41650">MDDTAGPTMQDGGTAITYTFEKLLSAEVPTNKAPSNFTRFLELLCPLPSQDAAFPSQGDDVAVDQAERDCAKALLSSGFIPFFLYVLVRKKLSSQQLQEWLSRNEPKVLGQRILEIQRHESIDRLIQHVLWTCKRCSDHRRYLEAANISFPLQEFSTVRESERPSKRARPNSPSTLPAPILLKSSQIAANRSSRSNDENEVRPTDNSQSPLARFLPLVFDGPICNMIVRNGKHCEFWPVFPENPSDCCFYIKINACHVVELAKAFYGVTIWDKDGRRSIRYDSGAFEVIDNTRKLQGANVEIVELFFGKMVNHAFSCSQPRQQEYDFGFSRTSYVEFYIPGDPDAPGEIRLMTQEEYLTGIVRTMTP</sequence>
<accession>A0ABR1VQ87</accession>
<feature type="region of interest" description="Disordered" evidence="1">
    <location>
        <begin position="189"/>
        <end position="208"/>
    </location>
</feature>
<comment type="caution">
    <text evidence="2">The sequence shown here is derived from an EMBL/GenBank/DDBJ whole genome shotgun (WGS) entry which is preliminary data.</text>
</comment>
<dbReference type="GeneID" id="92088738"/>
<evidence type="ECO:0000256" key="1">
    <source>
        <dbReference type="SAM" id="MobiDB-lite"/>
    </source>
</evidence>
<dbReference type="EMBL" id="JAQQWL010000005">
    <property type="protein sequence ID" value="KAK8073367.1"/>
    <property type="molecule type" value="Genomic_DNA"/>
</dbReference>
<proteinExistence type="predicted"/>
<gene>
    <name evidence="2" type="ORF">PG994_004266</name>
</gene>
<name>A0ABR1VQ87_9PEZI</name>
<feature type="compositionally biased region" description="Basic and acidic residues" evidence="1">
    <location>
        <begin position="194"/>
        <end position="203"/>
    </location>
</feature>
<evidence type="ECO:0000313" key="3">
    <source>
        <dbReference type="Proteomes" id="UP001480595"/>
    </source>
</evidence>
<protein>
    <submittedName>
        <fullName evidence="2">Uncharacterized protein</fullName>
    </submittedName>
</protein>
<dbReference type="Proteomes" id="UP001480595">
    <property type="component" value="Unassembled WGS sequence"/>
</dbReference>
<organism evidence="2 3">
    <name type="scientific">Apiospora phragmitis</name>
    <dbReference type="NCBI Taxonomy" id="2905665"/>
    <lineage>
        <taxon>Eukaryota</taxon>
        <taxon>Fungi</taxon>
        <taxon>Dikarya</taxon>
        <taxon>Ascomycota</taxon>
        <taxon>Pezizomycotina</taxon>
        <taxon>Sordariomycetes</taxon>
        <taxon>Xylariomycetidae</taxon>
        <taxon>Amphisphaeriales</taxon>
        <taxon>Apiosporaceae</taxon>
        <taxon>Apiospora</taxon>
    </lineage>
</organism>
<dbReference type="RefSeq" id="XP_066717842.1">
    <property type="nucleotide sequence ID" value="XM_066855675.1"/>
</dbReference>
<keyword evidence="3" id="KW-1185">Reference proteome</keyword>
<feature type="region of interest" description="Disordered" evidence="1">
    <location>
        <begin position="159"/>
        <end position="178"/>
    </location>
</feature>
<reference evidence="2 3" key="1">
    <citation type="submission" date="2023-01" db="EMBL/GenBank/DDBJ databases">
        <title>Analysis of 21 Apiospora genomes using comparative genomics revels a genus with tremendous synthesis potential of carbohydrate active enzymes and secondary metabolites.</title>
        <authorList>
            <person name="Sorensen T."/>
        </authorList>
    </citation>
    <scope>NUCLEOTIDE SEQUENCE [LARGE SCALE GENOMIC DNA]</scope>
    <source>
        <strain evidence="2 3">CBS 135458</strain>
    </source>
</reference>